<keyword evidence="4" id="KW-1185">Reference proteome</keyword>
<dbReference type="EMBL" id="BAAAUD010000115">
    <property type="protein sequence ID" value="GAA2974643.1"/>
    <property type="molecule type" value="Genomic_DNA"/>
</dbReference>
<dbReference type="InterPro" id="IPR036396">
    <property type="entry name" value="Cyt_P450_sf"/>
</dbReference>
<comment type="caution">
    <text evidence="3">The sequence shown here is derived from an EMBL/GenBank/DDBJ whole genome shotgun (WGS) entry which is preliminary data.</text>
</comment>
<keyword evidence="2" id="KW-0560">Oxidoreductase</keyword>
<reference evidence="3 4" key="1">
    <citation type="journal article" date="2019" name="Int. J. Syst. Evol. Microbiol.">
        <title>The Global Catalogue of Microorganisms (GCM) 10K type strain sequencing project: providing services to taxonomists for standard genome sequencing and annotation.</title>
        <authorList>
            <consortium name="The Broad Institute Genomics Platform"/>
            <consortium name="The Broad Institute Genome Sequencing Center for Infectious Disease"/>
            <person name="Wu L."/>
            <person name="Ma J."/>
        </authorList>
    </citation>
    <scope>NUCLEOTIDE SEQUENCE [LARGE SCALE GENOMIC DNA]</scope>
    <source>
        <strain evidence="3 4">JCM 9088</strain>
    </source>
</reference>
<dbReference type="Pfam" id="PF00067">
    <property type="entry name" value="p450"/>
    <property type="match status" value="1"/>
</dbReference>
<dbReference type="InterPro" id="IPR002397">
    <property type="entry name" value="Cyt_P450_B"/>
</dbReference>
<evidence type="ECO:0000313" key="3">
    <source>
        <dbReference type="EMBL" id="GAA2974643.1"/>
    </source>
</evidence>
<keyword evidence="2" id="KW-0479">Metal-binding</keyword>
<comment type="similarity">
    <text evidence="1 2">Belongs to the cytochrome P450 family.</text>
</comment>
<keyword evidence="2" id="KW-0349">Heme</keyword>
<evidence type="ECO:0000256" key="1">
    <source>
        <dbReference type="ARBA" id="ARBA00010617"/>
    </source>
</evidence>
<dbReference type="Gene3D" id="1.10.630.10">
    <property type="entry name" value="Cytochrome P450"/>
    <property type="match status" value="1"/>
</dbReference>
<dbReference type="InterPro" id="IPR017972">
    <property type="entry name" value="Cyt_P450_CS"/>
</dbReference>
<keyword evidence="2" id="KW-0408">Iron</keyword>
<keyword evidence="2" id="KW-0503">Monooxygenase</keyword>
<evidence type="ECO:0000313" key="4">
    <source>
        <dbReference type="Proteomes" id="UP001500403"/>
    </source>
</evidence>
<sequence>MAGACTGQSRWANDEAVKRWVDSAVTGPVLGRLIDVTQDYVFRHDVALEPDPFMTRMRREEPIARVAMPYGSGPCWLVTRYSDVQLVTSDRRFSRAALVGKDFPRITPAPIAQSEAINLMDPPVLNRIRRLAAHAFGPRQLERLSPWVQAMVDESLAAMAAAGPPADAISHLSDRLPLATICELLGVPEPDRPQLRAWAMAMMAMTPEGRSAAAEAKQQLRAYFDGLTTRRRAAPGEDLLSALATARIGTEKLTDAELAVLAMLLMVTGHDTTTYDISNIVFTLLTHPAQLAQLRARPQLLDQAIEELLRYIPFRQGVGIPRVALEDVTIDGATICAGDTVHVSYLTANRDELAYDRPDELDFERPSPPAHLAFGYGMHHCLGSHLARLMLRTSIGSLLTRFPTLHLAVPAEEVCWNTQSIWRYPLTLPVAW</sequence>
<organism evidence="3 4">
    <name type="scientific">Streptomyces enissocaesilis</name>
    <dbReference type="NCBI Taxonomy" id="332589"/>
    <lineage>
        <taxon>Bacteria</taxon>
        <taxon>Bacillati</taxon>
        <taxon>Actinomycetota</taxon>
        <taxon>Actinomycetes</taxon>
        <taxon>Kitasatosporales</taxon>
        <taxon>Streptomycetaceae</taxon>
        <taxon>Streptomyces</taxon>
        <taxon>Streptomyces rochei group</taxon>
    </lineage>
</organism>
<dbReference type="PRINTS" id="PR00359">
    <property type="entry name" value="BP450"/>
</dbReference>
<name>A0ABN3XRA1_9ACTN</name>
<dbReference type="Proteomes" id="UP001500403">
    <property type="component" value="Unassembled WGS sequence"/>
</dbReference>
<protein>
    <submittedName>
        <fullName evidence="3">Cytochrome P450</fullName>
    </submittedName>
</protein>
<dbReference type="InterPro" id="IPR001128">
    <property type="entry name" value="Cyt_P450"/>
</dbReference>
<dbReference type="SUPFAM" id="SSF48264">
    <property type="entry name" value="Cytochrome P450"/>
    <property type="match status" value="1"/>
</dbReference>
<dbReference type="PROSITE" id="PS00086">
    <property type="entry name" value="CYTOCHROME_P450"/>
    <property type="match status" value="1"/>
</dbReference>
<accession>A0ABN3XRA1</accession>
<dbReference type="PRINTS" id="PR00385">
    <property type="entry name" value="P450"/>
</dbReference>
<evidence type="ECO:0000256" key="2">
    <source>
        <dbReference type="RuleBase" id="RU000461"/>
    </source>
</evidence>
<gene>
    <name evidence="3" type="ORF">GCM10010446_68600</name>
</gene>
<dbReference type="PANTHER" id="PTHR46696:SF1">
    <property type="entry name" value="CYTOCHROME P450 YJIB-RELATED"/>
    <property type="match status" value="1"/>
</dbReference>
<proteinExistence type="inferred from homology"/>
<dbReference type="PANTHER" id="PTHR46696">
    <property type="entry name" value="P450, PUTATIVE (EUROFUNG)-RELATED"/>
    <property type="match status" value="1"/>
</dbReference>
<dbReference type="CDD" id="cd11031">
    <property type="entry name" value="Cyp158A-like"/>
    <property type="match status" value="1"/>
</dbReference>